<keyword evidence="3" id="KW-1185">Reference proteome</keyword>
<dbReference type="GO" id="GO:0008757">
    <property type="term" value="F:S-adenosylmethionine-dependent methyltransferase activity"/>
    <property type="evidence" value="ECO:0007669"/>
    <property type="project" value="InterPro"/>
</dbReference>
<dbReference type="STRING" id="931626.Awo_c00250"/>
<dbReference type="CDD" id="cd02440">
    <property type="entry name" value="AdoMet_MTases"/>
    <property type="match status" value="1"/>
</dbReference>
<keyword evidence="2" id="KW-0808">Transferase</keyword>
<gene>
    <name evidence="2" type="ordered locus">Awo_c00250</name>
</gene>
<evidence type="ECO:0000313" key="2">
    <source>
        <dbReference type="EMBL" id="AFA46839.1"/>
    </source>
</evidence>
<sequence>MKDEEKRTLMQNKLDHYWSERSDSYSKQNQKQLENEYREKWKKLILAHVPEKRDLKVLDIGTGPGFLAILLTECGYDVVAVDRNNQMLLKAKENARKYGVTVEFKKVGDELPFCDNSFDLVISRDVTWMLLQPEKIMQNWYQKVKPEGRLLYFDANWYGYLNDTEERKTYKQFRKFVKERNGFIYPKARELEAMALKLPLTSEERPRWDIAYWRKNRVKKVSAITKLNADIYSEIEQLQYLKTPEFLVVVEK</sequence>
<dbReference type="AlphaFoldDB" id="H6LEC5"/>
<name>H6LEC5_ACEWD</name>
<evidence type="ECO:0000259" key="1">
    <source>
        <dbReference type="Pfam" id="PF08241"/>
    </source>
</evidence>
<proteinExistence type="predicted"/>
<dbReference type="HOGENOM" id="CLU_037990_4_0_9"/>
<keyword evidence="2" id="KW-0489">Methyltransferase</keyword>
<dbReference type="InterPro" id="IPR029063">
    <property type="entry name" value="SAM-dependent_MTases_sf"/>
</dbReference>
<feature type="domain" description="Methyltransferase type 11" evidence="1">
    <location>
        <begin position="58"/>
        <end position="151"/>
    </location>
</feature>
<accession>H6LEC5</accession>
<dbReference type="PANTHER" id="PTHR43861">
    <property type="entry name" value="TRANS-ACONITATE 2-METHYLTRANSFERASE-RELATED"/>
    <property type="match status" value="1"/>
</dbReference>
<reference evidence="2 3" key="2">
    <citation type="journal article" date="2012" name="PLoS ONE">
        <title>An ancient pathway combining carbon dioxide fixation with the generation and utilization of a sodium ion gradient for ATP synthesis.</title>
        <authorList>
            <person name="Poehlein A."/>
            <person name="Schmidt S."/>
            <person name="Kaster A.K."/>
            <person name="Goenrich M."/>
            <person name="Vollmers J."/>
            <person name="Thurmer A."/>
            <person name="Bertsch J."/>
            <person name="Schuchmann K."/>
            <person name="Voigt B."/>
            <person name="Hecker M."/>
            <person name="Daniel R."/>
            <person name="Thauer R.K."/>
            <person name="Gottschalk G."/>
            <person name="Muller V."/>
        </authorList>
    </citation>
    <scope>NUCLEOTIDE SEQUENCE [LARGE SCALE GENOMIC DNA]</scope>
    <source>
        <strain evidence="3">ATCC 29683 / DSM 1030 / JCM 2381 / KCTC 1655 / WB1</strain>
    </source>
</reference>
<dbReference type="InterPro" id="IPR013216">
    <property type="entry name" value="Methyltransf_11"/>
</dbReference>
<dbReference type="eggNOG" id="COG2226">
    <property type="taxonomic scope" value="Bacteria"/>
</dbReference>
<reference evidence="3" key="1">
    <citation type="submission" date="2011-07" db="EMBL/GenBank/DDBJ databases">
        <title>Complete genome sequence of Acetobacterium woodii.</title>
        <authorList>
            <person name="Poehlein A."/>
            <person name="Schmidt S."/>
            <person name="Kaster A.-K."/>
            <person name="Goenrich M."/>
            <person name="Vollmers J."/>
            <person name="Thuermer A."/>
            <person name="Gottschalk G."/>
            <person name="Thauer R.K."/>
            <person name="Daniel R."/>
            <person name="Mueller V."/>
        </authorList>
    </citation>
    <scope>NUCLEOTIDE SEQUENCE [LARGE SCALE GENOMIC DNA]</scope>
    <source>
        <strain evidence="3">ATCC 29683 / DSM 1030 / JCM 2381 / KCTC 1655 / WB1</strain>
    </source>
</reference>
<dbReference type="SUPFAM" id="SSF53335">
    <property type="entry name" value="S-adenosyl-L-methionine-dependent methyltransferases"/>
    <property type="match status" value="1"/>
</dbReference>
<dbReference type="GO" id="GO:0032259">
    <property type="term" value="P:methylation"/>
    <property type="evidence" value="ECO:0007669"/>
    <property type="project" value="UniProtKB-KW"/>
</dbReference>
<dbReference type="Gene3D" id="3.40.50.150">
    <property type="entry name" value="Vaccinia Virus protein VP39"/>
    <property type="match status" value="1"/>
</dbReference>
<dbReference type="KEGG" id="awo:Awo_c00250"/>
<dbReference type="EMBL" id="CP002987">
    <property type="protein sequence ID" value="AFA46839.1"/>
    <property type="molecule type" value="Genomic_DNA"/>
</dbReference>
<dbReference type="Pfam" id="PF08241">
    <property type="entry name" value="Methyltransf_11"/>
    <property type="match status" value="1"/>
</dbReference>
<dbReference type="Proteomes" id="UP000007177">
    <property type="component" value="Chromosome"/>
</dbReference>
<evidence type="ECO:0000313" key="3">
    <source>
        <dbReference type="Proteomes" id="UP000007177"/>
    </source>
</evidence>
<organism evidence="2 3">
    <name type="scientific">Acetobacterium woodii (strain ATCC 29683 / DSM 1030 / JCM 2381 / KCTC 1655 / WB1)</name>
    <dbReference type="NCBI Taxonomy" id="931626"/>
    <lineage>
        <taxon>Bacteria</taxon>
        <taxon>Bacillati</taxon>
        <taxon>Bacillota</taxon>
        <taxon>Clostridia</taxon>
        <taxon>Eubacteriales</taxon>
        <taxon>Eubacteriaceae</taxon>
        <taxon>Acetobacterium</taxon>
    </lineage>
</organism>
<protein>
    <submittedName>
        <fullName evidence="2">Methyltransferase type 11</fullName>
    </submittedName>
</protein>